<dbReference type="PANTHER" id="PTHR30354:SF26">
    <property type="entry name" value="TRANSPORTER, PUTATIVE-RELATED"/>
    <property type="match status" value="1"/>
</dbReference>
<feature type="transmembrane region" description="Helical" evidence="6">
    <location>
        <begin position="26"/>
        <end position="43"/>
    </location>
</feature>
<dbReference type="InterPro" id="IPR003474">
    <property type="entry name" value="Glcn_transporter"/>
</dbReference>
<dbReference type="GO" id="GO:0015137">
    <property type="term" value="F:citrate transmembrane transporter activity"/>
    <property type="evidence" value="ECO:0007669"/>
    <property type="project" value="InterPro"/>
</dbReference>
<feature type="transmembrane region" description="Helical" evidence="6">
    <location>
        <begin position="284"/>
        <end position="304"/>
    </location>
</feature>
<dbReference type="GO" id="GO:0005886">
    <property type="term" value="C:plasma membrane"/>
    <property type="evidence" value="ECO:0007669"/>
    <property type="project" value="TreeGrafter"/>
</dbReference>
<dbReference type="GO" id="GO:0015128">
    <property type="term" value="F:gluconate transmembrane transporter activity"/>
    <property type="evidence" value="ECO:0007669"/>
    <property type="project" value="InterPro"/>
</dbReference>
<evidence type="ECO:0000313" key="8">
    <source>
        <dbReference type="EMBL" id="AUW97171.1"/>
    </source>
</evidence>
<accession>A0A2L0D6H2</accession>
<dbReference type="PANTHER" id="PTHR30354">
    <property type="entry name" value="GNT FAMILY GLUCONATE TRANSPORTER"/>
    <property type="match status" value="1"/>
</dbReference>
<keyword evidence="3 6" id="KW-0812">Transmembrane</keyword>
<reference evidence="8 9" key="1">
    <citation type="submission" date="2017-12" db="EMBL/GenBank/DDBJ databases">
        <authorList>
            <person name="Hurst M.R.H."/>
        </authorList>
    </citation>
    <scope>NUCLEOTIDE SEQUENCE [LARGE SCALE GENOMIC DNA]</scope>
    <source>
        <strain evidence="8 9">TH11417</strain>
    </source>
</reference>
<dbReference type="EMBL" id="CP025536">
    <property type="protein sequence ID" value="AUW97171.1"/>
    <property type="molecule type" value="Genomic_DNA"/>
</dbReference>
<feature type="transmembrane region" description="Helical" evidence="6">
    <location>
        <begin position="94"/>
        <end position="127"/>
    </location>
</feature>
<evidence type="ECO:0000256" key="5">
    <source>
        <dbReference type="ARBA" id="ARBA00023136"/>
    </source>
</evidence>
<keyword evidence="5 6" id="KW-0472">Membrane</keyword>
<comment type="subcellular location">
    <subcellularLocation>
        <location evidence="1">Membrane</location>
        <topology evidence="1">Multi-pass membrane protein</topology>
    </subcellularLocation>
</comment>
<dbReference type="RefSeq" id="WP_104968486.1">
    <property type="nucleotide sequence ID" value="NZ_CP025536.1"/>
</dbReference>
<evidence type="ECO:0000256" key="1">
    <source>
        <dbReference type="ARBA" id="ARBA00004141"/>
    </source>
</evidence>
<evidence type="ECO:0000313" key="9">
    <source>
        <dbReference type="Proteomes" id="UP000238956"/>
    </source>
</evidence>
<reference evidence="8 9" key="2">
    <citation type="submission" date="2018-02" db="EMBL/GenBank/DDBJ databases">
        <title>Whole genome sequencing analysis of Streptococcus pluranimalium isolated from cattle infected mastitis in China.</title>
        <authorList>
            <person name="Zhang J.-R."/>
            <person name="Hu G.-Z."/>
        </authorList>
    </citation>
    <scope>NUCLEOTIDE SEQUENCE [LARGE SCALE GENOMIC DNA]</scope>
    <source>
        <strain evidence="8 9">TH11417</strain>
    </source>
</reference>
<feature type="transmembrane region" description="Helical" evidence="6">
    <location>
        <begin position="231"/>
        <end position="248"/>
    </location>
</feature>
<dbReference type="InterPro" id="IPR004680">
    <property type="entry name" value="Cit_transptr-like_dom"/>
</dbReference>
<evidence type="ECO:0000256" key="4">
    <source>
        <dbReference type="ARBA" id="ARBA00022989"/>
    </source>
</evidence>
<organism evidence="8 9">
    <name type="scientific">Streptococcus pluranimalium</name>
    <dbReference type="NCBI Taxonomy" id="82348"/>
    <lineage>
        <taxon>Bacteria</taxon>
        <taxon>Bacillati</taxon>
        <taxon>Bacillota</taxon>
        <taxon>Bacilli</taxon>
        <taxon>Lactobacillales</taxon>
        <taxon>Streptococcaceae</taxon>
        <taxon>Streptococcus</taxon>
    </lineage>
</organism>
<evidence type="ECO:0000256" key="3">
    <source>
        <dbReference type="ARBA" id="ARBA00022692"/>
    </source>
</evidence>
<feature type="transmembrane region" description="Helical" evidence="6">
    <location>
        <begin position="139"/>
        <end position="157"/>
    </location>
</feature>
<proteinExistence type="predicted"/>
<feature type="transmembrane region" description="Helical" evidence="6">
    <location>
        <begin position="324"/>
        <end position="343"/>
    </location>
</feature>
<feature type="transmembrane region" description="Helical" evidence="6">
    <location>
        <begin position="410"/>
        <end position="429"/>
    </location>
</feature>
<name>A0A2L0D6H2_9STRE</name>
<dbReference type="OrthoDB" id="5329450at2"/>
<feature type="transmembrane region" description="Helical" evidence="6">
    <location>
        <begin position="55"/>
        <end position="74"/>
    </location>
</feature>
<dbReference type="AlphaFoldDB" id="A0A2L0D6H2"/>
<evidence type="ECO:0000256" key="2">
    <source>
        <dbReference type="ARBA" id="ARBA00022448"/>
    </source>
</evidence>
<dbReference type="KEGG" id="splr:C0J00_08680"/>
<sequence>MLAIIGFLMLLTIVFLLFKEKTTPMVVFIVVPTIAAFLAGFSIKEVVAFVESGISTVSEMAVLFIFSVTFFGVLSDTGMFDAIVDKLVKRTGNHLILVAIVTAAIAIFSHLDGATVTTVLVTIPALLPLYRKLGIRPHLLVLITACGMGVMNLLPWGGPVARAAAVLKMDTTDLWHLLIPLQILGIVMTVGLAIVMMLRESKRLSQVTESVESQDGQVLTKEESALKRPKLTKLNLLLMLIILVVLLWDKFPTYFVFMVGCTIVLLLNYPNIKDQKARVKAHAGSALDVASVMLAAGIMVGVLSESGMLEAMVVPLLKIIPASLASQLQFIMGILAFPLGTMLGTDSYFYGLMPLAIQVGENYDIPPLTMGIAMLIGKNLSLLISPLVPATYLAISLTDLELKDHIKYSFLPLWIVALLMLMMSVIFGLV</sequence>
<dbReference type="NCBIfam" id="TIGR00784">
    <property type="entry name" value="citMHS"/>
    <property type="match status" value="1"/>
</dbReference>
<dbReference type="Pfam" id="PF03600">
    <property type="entry name" value="CitMHS"/>
    <property type="match status" value="1"/>
</dbReference>
<dbReference type="InterPro" id="IPR014738">
    <property type="entry name" value="Citrate_transporter"/>
</dbReference>
<feature type="transmembrane region" description="Helical" evidence="6">
    <location>
        <begin position="380"/>
        <end position="398"/>
    </location>
</feature>
<keyword evidence="9" id="KW-1185">Reference proteome</keyword>
<protein>
    <submittedName>
        <fullName evidence="8">Citrate:H+ symporter</fullName>
    </submittedName>
</protein>
<evidence type="ECO:0000256" key="6">
    <source>
        <dbReference type="SAM" id="Phobius"/>
    </source>
</evidence>
<feature type="transmembrane region" description="Helical" evidence="6">
    <location>
        <begin position="254"/>
        <end position="272"/>
    </location>
</feature>
<dbReference type="GeneID" id="98393979"/>
<keyword evidence="2" id="KW-0813">Transport</keyword>
<feature type="domain" description="Citrate transporter-like" evidence="7">
    <location>
        <begin position="15"/>
        <end position="377"/>
    </location>
</feature>
<keyword evidence="4 6" id="KW-1133">Transmembrane helix</keyword>
<evidence type="ECO:0000259" key="7">
    <source>
        <dbReference type="Pfam" id="PF03600"/>
    </source>
</evidence>
<dbReference type="Proteomes" id="UP000238956">
    <property type="component" value="Chromosome"/>
</dbReference>
<feature type="transmembrane region" description="Helical" evidence="6">
    <location>
        <begin position="177"/>
        <end position="198"/>
    </location>
</feature>
<gene>
    <name evidence="8" type="ORF">C0J00_08680</name>
</gene>